<comment type="caution">
    <text evidence="1">The sequence shown here is derived from an EMBL/GenBank/DDBJ whole genome shotgun (WGS) entry which is preliminary data.</text>
</comment>
<proteinExistence type="predicted"/>
<reference evidence="1" key="1">
    <citation type="journal article" date="2021" name="PeerJ">
        <title>Extensive microbial diversity within the chicken gut microbiome revealed by metagenomics and culture.</title>
        <authorList>
            <person name="Gilroy R."/>
            <person name="Ravi A."/>
            <person name="Getino M."/>
            <person name="Pursley I."/>
            <person name="Horton D.L."/>
            <person name="Alikhan N.F."/>
            <person name="Baker D."/>
            <person name="Gharbi K."/>
            <person name="Hall N."/>
            <person name="Watson M."/>
            <person name="Adriaenssens E.M."/>
            <person name="Foster-Nyarko E."/>
            <person name="Jarju S."/>
            <person name="Secka A."/>
            <person name="Antonio M."/>
            <person name="Oren A."/>
            <person name="Chaudhuri R.R."/>
            <person name="La Ragione R."/>
            <person name="Hildebrand F."/>
            <person name="Pallen M.J."/>
        </authorList>
    </citation>
    <scope>NUCLEOTIDE SEQUENCE</scope>
    <source>
        <strain evidence="1">14975</strain>
    </source>
</reference>
<dbReference type="InterPro" id="IPR006597">
    <property type="entry name" value="Sel1-like"/>
</dbReference>
<accession>A0A9D1VA47</accession>
<gene>
    <name evidence="1" type="ORF">H9862_02110</name>
</gene>
<evidence type="ECO:0000313" key="2">
    <source>
        <dbReference type="Proteomes" id="UP000823964"/>
    </source>
</evidence>
<dbReference type="InterPro" id="IPR011990">
    <property type="entry name" value="TPR-like_helical_dom_sf"/>
</dbReference>
<protein>
    <submittedName>
        <fullName evidence="1">SEL1-like repeat protein</fullName>
    </submittedName>
</protein>
<sequence length="229" mass="26032">MSLLFGLSSCASVEPGASFVLTRQDRALRERDGDLIDRPEGEERVVLHLSMSERKAGRLLRRMSRLQQQEEAWLRRWLVDMDWPADPPASSYCLVGRDASGRALTSRRLPYVHPFELVYELEGDCESDKPNRMPESRRETLDVAPYLSADDERRITELLSRDQAELDRTVLPRLRRLAEAGDPEALGDRYAQGRGVKQDRAEAIRCYRRAAEAGCGFGERRLTKPGEGS</sequence>
<evidence type="ECO:0000313" key="1">
    <source>
        <dbReference type="EMBL" id="HIX19381.1"/>
    </source>
</evidence>
<reference evidence="1" key="2">
    <citation type="submission" date="2021-04" db="EMBL/GenBank/DDBJ databases">
        <authorList>
            <person name="Gilroy R."/>
        </authorList>
    </citation>
    <scope>NUCLEOTIDE SEQUENCE</scope>
    <source>
        <strain evidence="1">14975</strain>
    </source>
</reference>
<dbReference type="AlphaFoldDB" id="A0A9D1VA47"/>
<dbReference type="Proteomes" id="UP000823964">
    <property type="component" value="Unassembled WGS sequence"/>
</dbReference>
<organism evidence="1 2">
    <name type="scientific">Candidatus Akkermansia intestinigallinarum</name>
    <dbReference type="NCBI Taxonomy" id="2838431"/>
    <lineage>
        <taxon>Bacteria</taxon>
        <taxon>Pseudomonadati</taxon>
        <taxon>Verrucomicrobiota</taxon>
        <taxon>Verrucomicrobiia</taxon>
        <taxon>Verrucomicrobiales</taxon>
        <taxon>Akkermansiaceae</taxon>
        <taxon>Akkermansia</taxon>
    </lineage>
</organism>
<dbReference type="Gene3D" id="1.25.40.10">
    <property type="entry name" value="Tetratricopeptide repeat domain"/>
    <property type="match status" value="1"/>
</dbReference>
<dbReference type="EMBL" id="DXFQ01000034">
    <property type="protein sequence ID" value="HIX19381.1"/>
    <property type="molecule type" value="Genomic_DNA"/>
</dbReference>
<dbReference type="SMART" id="SM00671">
    <property type="entry name" value="SEL1"/>
    <property type="match status" value="1"/>
</dbReference>
<dbReference type="SUPFAM" id="SSF81901">
    <property type="entry name" value="HCP-like"/>
    <property type="match status" value="1"/>
</dbReference>
<name>A0A9D1VA47_9BACT</name>